<dbReference type="Pfam" id="PF00001">
    <property type="entry name" value="7tm_1"/>
    <property type="match status" value="1"/>
</dbReference>
<dbReference type="InterPro" id="IPR017452">
    <property type="entry name" value="GPCR_Rhodpsn_7TM"/>
</dbReference>
<dbReference type="GO" id="GO:0005886">
    <property type="term" value="C:plasma membrane"/>
    <property type="evidence" value="ECO:0007669"/>
    <property type="project" value="UniProtKB-SubCell"/>
</dbReference>
<keyword evidence="7 10" id="KW-0472">Membrane</keyword>
<dbReference type="AlphaFoldDB" id="G5C442"/>
<evidence type="ECO:0000259" key="11">
    <source>
        <dbReference type="PROSITE" id="PS50262"/>
    </source>
</evidence>
<comment type="subcellular location">
    <subcellularLocation>
        <location evidence="1">Cell membrane</location>
        <topology evidence="1">Multi-pass membrane protein</topology>
    </subcellularLocation>
</comment>
<dbReference type="EMBL" id="JH173272">
    <property type="protein sequence ID" value="EHB16303.1"/>
    <property type="molecule type" value="Genomic_DNA"/>
</dbReference>
<organism evidence="12 13">
    <name type="scientific">Heterocephalus glaber</name>
    <name type="common">Naked mole rat</name>
    <dbReference type="NCBI Taxonomy" id="10181"/>
    <lineage>
        <taxon>Eukaryota</taxon>
        <taxon>Metazoa</taxon>
        <taxon>Chordata</taxon>
        <taxon>Craniata</taxon>
        <taxon>Vertebrata</taxon>
        <taxon>Euteleostomi</taxon>
        <taxon>Mammalia</taxon>
        <taxon>Eutheria</taxon>
        <taxon>Euarchontoglires</taxon>
        <taxon>Glires</taxon>
        <taxon>Rodentia</taxon>
        <taxon>Hystricomorpha</taxon>
        <taxon>Bathyergidae</taxon>
        <taxon>Heterocephalus</taxon>
    </lineage>
</organism>
<evidence type="ECO:0000256" key="3">
    <source>
        <dbReference type="ARBA" id="ARBA00022475"/>
    </source>
</evidence>
<dbReference type="Proteomes" id="UP000006813">
    <property type="component" value="Unassembled WGS sequence"/>
</dbReference>
<accession>G5C442</accession>
<dbReference type="PRINTS" id="PR00237">
    <property type="entry name" value="GPCRRHODOPSN"/>
</dbReference>
<dbReference type="InterPro" id="IPR000276">
    <property type="entry name" value="GPCR_Rhodpsn"/>
</dbReference>
<keyword evidence="3" id="KW-1003">Cell membrane</keyword>
<evidence type="ECO:0000256" key="6">
    <source>
        <dbReference type="ARBA" id="ARBA00023040"/>
    </source>
</evidence>
<protein>
    <submittedName>
        <fullName evidence="12">Olfactory receptor 2G2</fullName>
    </submittedName>
</protein>
<sequence>MYFFLTHLSFLDLSFTSSIIPQLLVNLGDPMKSNSYGSCVAQLYLSLALGSMESVLLALMSYDCYVAVCHPLQYASVMHPWLCHVLASVAWLRDVATILVQSTLTLQLPLCGHHLVVHFLSKVSVLSRLTGVDTTFNEAELFMSSVLFMLVPVSFILGSYGLMSGSYSKDQDKFTSLFYTLVTPKLNALIYTLRNKEVKMALRRILVTAL</sequence>
<dbReference type="GO" id="GO:0004930">
    <property type="term" value="F:G protein-coupled receptor activity"/>
    <property type="evidence" value="ECO:0007669"/>
    <property type="project" value="UniProtKB-KW"/>
</dbReference>
<dbReference type="Gene3D" id="1.20.1070.10">
    <property type="entry name" value="Rhodopsin 7-helix transmembrane proteins"/>
    <property type="match status" value="1"/>
</dbReference>
<evidence type="ECO:0000256" key="2">
    <source>
        <dbReference type="ARBA" id="ARBA00010663"/>
    </source>
</evidence>
<feature type="transmembrane region" description="Helical" evidence="10">
    <location>
        <begin position="141"/>
        <end position="162"/>
    </location>
</feature>
<gene>
    <name evidence="12" type="ORF">GW7_04281</name>
</gene>
<keyword evidence="8 12" id="KW-0675">Receptor</keyword>
<dbReference type="InParanoid" id="G5C442"/>
<evidence type="ECO:0000313" key="12">
    <source>
        <dbReference type="EMBL" id="EHB16303.1"/>
    </source>
</evidence>
<evidence type="ECO:0000256" key="9">
    <source>
        <dbReference type="ARBA" id="ARBA00023224"/>
    </source>
</evidence>
<reference evidence="12 13" key="1">
    <citation type="journal article" date="2011" name="Nature">
        <title>Genome sequencing reveals insights into physiology and longevity of the naked mole rat.</title>
        <authorList>
            <person name="Kim E.B."/>
            <person name="Fang X."/>
            <person name="Fushan A.A."/>
            <person name="Huang Z."/>
            <person name="Lobanov A.V."/>
            <person name="Han L."/>
            <person name="Marino S.M."/>
            <person name="Sun X."/>
            <person name="Turanov A.A."/>
            <person name="Yang P."/>
            <person name="Yim S.H."/>
            <person name="Zhao X."/>
            <person name="Kasaikina M.V."/>
            <person name="Stoletzki N."/>
            <person name="Peng C."/>
            <person name="Polak P."/>
            <person name="Xiong Z."/>
            <person name="Kiezun A."/>
            <person name="Zhu Y."/>
            <person name="Chen Y."/>
            <person name="Kryukov G.V."/>
            <person name="Zhang Q."/>
            <person name="Peshkin L."/>
            <person name="Yang L."/>
            <person name="Bronson R.T."/>
            <person name="Buffenstein R."/>
            <person name="Wang B."/>
            <person name="Han C."/>
            <person name="Li Q."/>
            <person name="Chen L."/>
            <person name="Zhao W."/>
            <person name="Sunyaev S.R."/>
            <person name="Park T.J."/>
            <person name="Zhang G."/>
            <person name="Wang J."/>
            <person name="Gladyshev V.N."/>
        </authorList>
    </citation>
    <scope>NUCLEOTIDE SEQUENCE [LARGE SCALE GENOMIC DNA]</scope>
</reference>
<evidence type="ECO:0000256" key="8">
    <source>
        <dbReference type="ARBA" id="ARBA00023170"/>
    </source>
</evidence>
<dbReference type="FunFam" id="1.10.1220.70:FF:000001">
    <property type="entry name" value="Olfactory receptor"/>
    <property type="match status" value="1"/>
</dbReference>
<dbReference type="PANTHER" id="PTHR26453">
    <property type="entry name" value="OLFACTORY RECEPTOR"/>
    <property type="match status" value="1"/>
</dbReference>
<name>G5C442_HETGA</name>
<evidence type="ECO:0000256" key="10">
    <source>
        <dbReference type="SAM" id="Phobius"/>
    </source>
</evidence>
<feature type="domain" description="G-protein coupled receptors family 1 profile" evidence="11">
    <location>
        <begin position="1"/>
        <end position="210"/>
    </location>
</feature>
<evidence type="ECO:0000256" key="1">
    <source>
        <dbReference type="ARBA" id="ARBA00004651"/>
    </source>
</evidence>
<keyword evidence="4 10" id="KW-0812">Transmembrane</keyword>
<comment type="similarity">
    <text evidence="2">Belongs to the G-protein coupled receptor 1 family.</text>
</comment>
<evidence type="ECO:0000256" key="4">
    <source>
        <dbReference type="ARBA" id="ARBA00022692"/>
    </source>
</evidence>
<keyword evidence="9" id="KW-0807">Transducer</keyword>
<keyword evidence="5 10" id="KW-1133">Transmembrane helix</keyword>
<evidence type="ECO:0000256" key="5">
    <source>
        <dbReference type="ARBA" id="ARBA00022989"/>
    </source>
</evidence>
<dbReference type="PROSITE" id="PS50262">
    <property type="entry name" value="G_PROTEIN_RECEP_F1_2"/>
    <property type="match status" value="1"/>
</dbReference>
<evidence type="ECO:0000256" key="7">
    <source>
        <dbReference type="ARBA" id="ARBA00023136"/>
    </source>
</evidence>
<evidence type="ECO:0000313" key="13">
    <source>
        <dbReference type="Proteomes" id="UP000006813"/>
    </source>
</evidence>
<proteinExistence type="inferred from homology"/>
<keyword evidence="6" id="KW-0297">G-protein coupled receptor</keyword>
<dbReference type="SUPFAM" id="SSF81321">
    <property type="entry name" value="Family A G protein-coupled receptor-like"/>
    <property type="match status" value="1"/>
</dbReference>